<name>A0A7G9GFC7_9FIRM</name>
<keyword evidence="2" id="KW-1185">Reference proteome</keyword>
<proteinExistence type="predicted"/>
<dbReference type="Proteomes" id="UP000515860">
    <property type="component" value="Chromosome"/>
</dbReference>
<dbReference type="RefSeq" id="WP_249329255.1">
    <property type="nucleotide sequence ID" value="NZ_CP060635.1"/>
</dbReference>
<evidence type="ECO:0000313" key="2">
    <source>
        <dbReference type="Proteomes" id="UP000515860"/>
    </source>
</evidence>
<sequence length="45" mass="5564">MEEKKEKLIVSGNAFYEIDMDCIRKKEAEEKRREEEYKPENRKEN</sequence>
<gene>
    <name evidence="1" type="ORF">H9Q79_04265</name>
</gene>
<dbReference type="AlphaFoldDB" id="A0A7G9GFC7"/>
<dbReference type="KEGG" id="whj:H9Q79_04265"/>
<accession>A0A7G9GFC7</accession>
<dbReference type="EMBL" id="CP060635">
    <property type="protein sequence ID" value="QNM09509.1"/>
    <property type="molecule type" value="Genomic_DNA"/>
</dbReference>
<reference evidence="1 2" key="1">
    <citation type="submission" date="2020-08" db="EMBL/GenBank/DDBJ databases">
        <authorList>
            <person name="Liu C."/>
            <person name="Sun Q."/>
        </authorList>
    </citation>
    <scope>NUCLEOTIDE SEQUENCE [LARGE SCALE GENOMIC DNA]</scope>
    <source>
        <strain evidence="1 2">NSJ-29</strain>
    </source>
</reference>
<protein>
    <submittedName>
        <fullName evidence="1">Uncharacterized protein</fullName>
    </submittedName>
</protein>
<organism evidence="1 2">
    <name type="scientific">Wansuia hejianensis</name>
    <dbReference type="NCBI Taxonomy" id="2763667"/>
    <lineage>
        <taxon>Bacteria</taxon>
        <taxon>Bacillati</taxon>
        <taxon>Bacillota</taxon>
        <taxon>Clostridia</taxon>
        <taxon>Lachnospirales</taxon>
        <taxon>Lachnospiraceae</taxon>
        <taxon>Wansuia</taxon>
    </lineage>
</organism>
<evidence type="ECO:0000313" key="1">
    <source>
        <dbReference type="EMBL" id="QNM09509.1"/>
    </source>
</evidence>